<feature type="region of interest" description="Disordered" evidence="1">
    <location>
        <begin position="1"/>
        <end position="31"/>
    </location>
</feature>
<comment type="caution">
    <text evidence="2">The sequence shown here is derived from an EMBL/GenBank/DDBJ whole genome shotgun (WGS) entry which is preliminary data.</text>
</comment>
<dbReference type="Proteomes" id="UP001331515">
    <property type="component" value="Unassembled WGS sequence"/>
</dbReference>
<dbReference type="AlphaFoldDB" id="A0AAN8DCI0"/>
<evidence type="ECO:0000313" key="2">
    <source>
        <dbReference type="EMBL" id="KAK5920442.1"/>
    </source>
</evidence>
<sequence length="73" mass="7947">MVLKAENQGQQPGSSHSIRGEAAAPRRVKQERFNPKIIHIYGLLVHGAPPSDTPHRSLLLPGLQSHKPPGERG</sequence>
<feature type="compositionally biased region" description="Polar residues" evidence="1">
    <location>
        <begin position="7"/>
        <end position="17"/>
    </location>
</feature>
<keyword evidence="3" id="KW-1185">Reference proteome</keyword>
<evidence type="ECO:0000313" key="3">
    <source>
        <dbReference type="Proteomes" id="UP001331515"/>
    </source>
</evidence>
<gene>
    <name evidence="2" type="ORF">CgunFtcFv8_024251</name>
</gene>
<feature type="region of interest" description="Disordered" evidence="1">
    <location>
        <begin position="47"/>
        <end position="73"/>
    </location>
</feature>
<protein>
    <submittedName>
        <fullName evidence="2">Uncharacterized protein</fullName>
    </submittedName>
</protein>
<dbReference type="EMBL" id="JAURVH010001523">
    <property type="protein sequence ID" value="KAK5920442.1"/>
    <property type="molecule type" value="Genomic_DNA"/>
</dbReference>
<organism evidence="2 3">
    <name type="scientific">Champsocephalus gunnari</name>
    <name type="common">Mackerel icefish</name>
    <dbReference type="NCBI Taxonomy" id="52237"/>
    <lineage>
        <taxon>Eukaryota</taxon>
        <taxon>Metazoa</taxon>
        <taxon>Chordata</taxon>
        <taxon>Craniata</taxon>
        <taxon>Vertebrata</taxon>
        <taxon>Euteleostomi</taxon>
        <taxon>Actinopterygii</taxon>
        <taxon>Neopterygii</taxon>
        <taxon>Teleostei</taxon>
        <taxon>Neoteleostei</taxon>
        <taxon>Acanthomorphata</taxon>
        <taxon>Eupercaria</taxon>
        <taxon>Perciformes</taxon>
        <taxon>Notothenioidei</taxon>
        <taxon>Channichthyidae</taxon>
        <taxon>Champsocephalus</taxon>
    </lineage>
</organism>
<proteinExistence type="predicted"/>
<evidence type="ECO:0000256" key="1">
    <source>
        <dbReference type="SAM" id="MobiDB-lite"/>
    </source>
</evidence>
<accession>A0AAN8DCI0</accession>
<name>A0AAN8DCI0_CHAGU</name>
<reference evidence="2 3" key="1">
    <citation type="journal article" date="2023" name="Mol. Biol. Evol.">
        <title>Genomics of Secondarily Temperate Adaptation in the Only Non-Antarctic Icefish.</title>
        <authorList>
            <person name="Rivera-Colon A.G."/>
            <person name="Rayamajhi N."/>
            <person name="Minhas B.F."/>
            <person name="Madrigal G."/>
            <person name="Bilyk K.T."/>
            <person name="Yoon V."/>
            <person name="Hune M."/>
            <person name="Gregory S."/>
            <person name="Cheng C.H.C."/>
            <person name="Catchen J.M."/>
        </authorList>
    </citation>
    <scope>NUCLEOTIDE SEQUENCE [LARGE SCALE GENOMIC DNA]</scope>
    <source>
        <tissue evidence="2">White muscle</tissue>
    </source>
</reference>